<protein>
    <submittedName>
        <fullName evidence="2">Uncharacterized protein</fullName>
    </submittedName>
</protein>
<name>A0A917UAW7_9ACTN</name>
<evidence type="ECO:0000256" key="1">
    <source>
        <dbReference type="SAM" id="MobiDB-lite"/>
    </source>
</evidence>
<organism evidence="2 3">
    <name type="scientific">Micromonospora sonchi</name>
    <dbReference type="NCBI Taxonomy" id="1763543"/>
    <lineage>
        <taxon>Bacteria</taxon>
        <taxon>Bacillati</taxon>
        <taxon>Actinomycetota</taxon>
        <taxon>Actinomycetes</taxon>
        <taxon>Micromonosporales</taxon>
        <taxon>Micromonosporaceae</taxon>
        <taxon>Micromonospora</taxon>
    </lineage>
</organism>
<accession>A0A917UAW7</accession>
<evidence type="ECO:0000313" key="3">
    <source>
        <dbReference type="Proteomes" id="UP000608890"/>
    </source>
</evidence>
<feature type="region of interest" description="Disordered" evidence="1">
    <location>
        <begin position="1"/>
        <end position="86"/>
    </location>
</feature>
<dbReference type="AlphaFoldDB" id="A0A917UAW7"/>
<reference evidence="2" key="2">
    <citation type="submission" date="2020-09" db="EMBL/GenBank/DDBJ databases">
        <authorList>
            <person name="Sun Q."/>
            <person name="Zhou Y."/>
        </authorList>
    </citation>
    <scope>NUCLEOTIDE SEQUENCE</scope>
    <source>
        <strain evidence="2">CGMCC 4.7312</strain>
    </source>
</reference>
<evidence type="ECO:0000313" key="2">
    <source>
        <dbReference type="EMBL" id="GGM65603.1"/>
    </source>
</evidence>
<feature type="compositionally biased region" description="Basic and acidic residues" evidence="1">
    <location>
        <begin position="21"/>
        <end position="32"/>
    </location>
</feature>
<keyword evidence="3" id="KW-1185">Reference proteome</keyword>
<gene>
    <name evidence="2" type="ORF">GCM10011608_58540</name>
</gene>
<proteinExistence type="predicted"/>
<dbReference type="Proteomes" id="UP000608890">
    <property type="component" value="Unassembled WGS sequence"/>
</dbReference>
<reference evidence="2" key="1">
    <citation type="journal article" date="2014" name="Int. J. Syst. Evol. Microbiol.">
        <title>Complete genome sequence of Corynebacterium casei LMG S-19264T (=DSM 44701T), isolated from a smear-ripened cheese.</title>
        <authorList>
            <consortium name="US DOE Joint Genome Institute (JGI-PGF)"/>
            <person name="Walter F."/>
            <person name="Albersmeier A."/>
            <person name="Kalinowski J."/>
            <person name="Ruckert C."/>
        </authorList>
    </citation>
    <scope>NUCLEOTIDE SEQUENCE</scope>
    <source>
        <strain evidence="2">CGMCC 4.7312</strain>
    </source>
</reference>
<sequence length="86" mass="8924">MLCFNPRNGFGGKPLRGLKQSKGDRNTGEDRAGSAAVEDSITEGEGPSRREGLVGWRAGDGGKLPDGVACPDCRADEHSGVEAAQP</sequence>
<comment type="caution">
    <text evidence="2">The sequence shown here is derived from an EMBL/GenBank/DDBJ whole genome shotgun (WGS) entry which is preliminary data.</text>
</comment>
<dbReference type="EMBL" id="BMNB01000047">
    <property type="protein sequence ID" value="GGM65603.1"/>
    <property type="molecule type" value="Genomic_DNA"/>
</dbReference>